<reference evidence="3 5" key="1">
    <citation type="submission" date="2017-09" db="EMBL/GenBank/DDBJ databases">
        <title>Mdr eskape-Ghana.</title>
        <authorList>
            <person name="Agyepong N."/>
            <person name="Janice J."/>
            <person name="Samuelsen O."/>
            <person name="Owusu-Ofori A."/>
            <person name="Sundsfjord A."/>
            <person name="Essack S."/>
            <person name="Pedersen T."/>
        </authorList>
    </citation>
    <scope>NUCLEOTIDE SEQUENCE [LARGE SCALE GENOMIC DNA]</scope>
    <source>
        <strain evidence="3 5">46</strain>
    </source>
</reference>
<dbReference type="PANTHER" id="PTHR12110:SF53">
    <property type="entry name" value="BLR5974 PROTEIN"/>
    <property type="match status" value="1"/>
</dbReference>
<protein>
    <submittedName>
        <fullName evidence="2">TIM barrel protein</fullName>
    </submittedName>
    <submittedName>
        <fullName evidence="3 4">Xylose isomerase</fullName>
    </submittedName>
</protein>
<dbReference type="InterPro" id="IPR050312">
    <property type="entry name" value="IolE/XylAMocC-like"/>
</dbReference>
<dbReference type="EMBL" id="NXHG01000016">
    <property type="protein sequence ID" value="PCM59433.1"/>
    <property type="molecule type" value="Genomic_DNA"/>
</dbReference>
<dbReference type="GO" id="GO:0016853">
    <property type="term" value="F:isomerase activity"/>
    <property type="evidence" value="ECO:0007669"/>
    <property type="project" value="UniProtKB-KW"/>
</dbReference>
<keyword evidence="3" id="KW-0413">Isomerase</keyword>
<gene>
    <name evidence="3" type="ORF">CP911_22145</name>
    <name evidence="2" type="ORF">H8L09_19030</name>
    <name evidence="4" type="ORF">SAMEA23995918_03991</name>
</gene>
<reference evidence="2" key="3">
    <citation type="submission" date="2020-08" db="EMBL/GenBank/DDBJ databases">
        <title>Genomic evolution and epidemiology of Klebsiella pneumoniae from a major hospital in Beijing, China, over a fifteen-year period: dissemination of known and novel high-risk clones.</title>
        <authorList>
            <person name="Palmieri M."/>
        </authorList>
    </citation>
    <scope>NUCLEOTIDE SEQUENCE</scope>
    <source>
        <strain evidence="2">K7050</strain>
    </source>
</reference>
<dbReference type="AlphaFoldDB" id="A0A0J4N6J0"/>
<dbReference type="Pfam" id="PF01261">
    <property type="entry name" value="AP_endonuc_2"/>
    <property type="match status" value="1"/>
</dbReference>
<dbReference type="InterPro" id="IPR013022">
    <property type="entry name" value="Xyl_isomerase-like_TIM-brl"/>
</dbReference>
<dbReference type="Proteomes" id="UP000646540">
    <property type="component" value="Unassembled WGS sequence"/>
</dbReference>
<evidence type="ECO:0000259" key="1">
    <source>
        <dbReference type="Pfam" id="PF01261"/>
    </source>
</evidence>
<evidence type="ECO:0000313" key="5">
    <source>
        <dbReference type="Proteomes" id="UP000217648"/>
    </source>
</evidence>
<dbReference type="Proteomes" id="UP000217648">
    <property type="component" value="Unassembled WGS sequence"/>
</dbReference>
<proteinExistence type="predicted"/>
<accession>A0A2A5MES4</accession>
<dbReference type="EMBL" id="JACNQW010000013">
    <property type="protein sequence ID" value="MBC5047452.1"/>
    <property type="molecule type" value="Genomic_DNA"/>
</dbReference>
<organism evidence="3 5">
    <name type="scientific">Klebsiella quasipneumoniae</name>
    <dbReference type="NCBI Taxonomy" id="1463165"/>
    <lineage>
        <taxon>Bacteria</taxon>
        <taxon>Pseudomonadati</taxon>
        <taxon>Pseudomonadota</taxon>
        <taxon>Gammaproteobacteria</taxon>
        <taxon>Enterobacterales</taxon>
        <taxon>Enterobacteriaceae</taxon>
        <taxon>Klebsiella/Raoultella group</taxon>
        <taxon>Klebsiella</taxon>
        <taxon>Klebsiella pneumoniae complex</taxon>
    </lineage>
</organism>
<sequence length="337" mass="38942">MTQKIKRGVSLYSFQNETYLGKMSLDQAIGHCAAFGARGIEVVGEQTFAGWPECGMPEAAIADWHRLMQRHDTVPVCHDFMLDYKRYKDRPMPFDEQVRSVQNDIDFAARLGMRFIRSLVSVAPEVLVAAAPYAEDKGITILLEVHAPLHFDHPWIIRHAEAYEKANTRALGFLPDMGMFLARFPRVWKERFIRNGCPQAAADFIEKAYEERTLSEYVILDVMQKWGPGPQLAMAETLRHNAAFEPKRMLDFMPRIHNIHAKFYEMTDEISEWSIPYDEIFRVLQKGGYEGYVCSEYEGNRWVEDAQEVDSLEQVRRQQLMFCRLLDETPPPALLGQ</sequence>
<dbReference type="PANTHER" id="PTHR12110">
    <property type="entry name" value="HYDROXYPYRUVATE ISOMERASE"/>
    <property type="match status" value="1"/>
</dbReference>
<evidence type="ECO:0000313" key="6">
    <source>
        <dbReference type="Proteomes" id="UP000252079"/>
    </source>
</evidence>
<name>A0A0J4N6J0_9ENTR</name>
<reference evidence="4 6" key="2">
    <citation type="submission" date="2018-07" db="EMBL/GenBank/DDBJ databases">
        <authorList>
            <consortium name="Pathogen Informatics"/>
        </authorList>
    </citation>
    <scope>NUCLEOTIDE SEQUENCE [LARGE SCALE GENOMIC DNA]</scope>
    <source>
        <strain evidence="4 6">4300STDY6636950</strain>
    </source>
</reference>
<evidence type="ECO:0000313" key="2">
    <source>
        <dbReference type="EMBL" id="MBC5047452.1"/>
    </source>
</evidence>
<dbReference type="RefSeq" id="WP_023290705.1">
    <property type="nucleotide sequence ID" value="NZ_AP019687.1"/>
</dbReference>
<dbReference type="Gene3D" id="3.20.20.150">
    <property type="entry name" value="Divalent-metal-dependent TIM barrel enzymes"/>
    <property type="match status" value="1"/>
</dbReference>
<evidence type="ECO:0000313" key="4">
    <source>
        <dbReference type="EMBL" id="SSG00831.1"/>
    </source>
</evidence>
<accession>A0A0J4N6J0</accession>
<feature type="domain" description="Xylose isomerase-like TIM barrel" evidence="1">
    <location>
        <begin position="32"/>
        <end position="305"/>
    </location>
</feature>
<comment type="caution">
    <text evidence="3">The sequence shown here is derived from an EMBL/GenBank/DDBJ whole genome shotgun (WGS) entry which is preliminary data.</text>
</comment>
<dbReference type="EMBL" id="UFBM01000033">
    <property type="protein sequence ID" value="SSG00831.1"/>
    <property type="molecule type" value="Genomic_DNA"/>
</dbReference>
<dbReference type="SUPFAM" id="SSF51658">
    <property type="entry name" value="Xylose isomerase-like"/>
    <property type="match status" value="1"/>
</dbReference>
<dbReference type="InterPro" id="IPR036237">
    <property type="entry name" value="Xyl_isomerase-like_sf"/>
</dbReference>
<dbReference type="Proteomes" id="UP000252079">
    <property type="component" value="Unassembled WGS sequence"/>
</dbReference>
<evidence type="ECO:0000313" key="3">
    <source>
        <dbReference type="EMBL" id="PCM59433.1"/>
    </source>
</evidence>